<comment type="caution">
    <text evidence="10">The sequence shown here is derived from an EMBL/GenBank/DDBJ whole genome shotgun (WGS) entry which is preliminary data.</text>
</comment>
<evidence type="ECO:0000313" key="10">
    <source>
        <dbReference type="EMBL" id="GAG18080.1"/>
    </source>
</evidence>
<comment type="similarity">
    <text evidence="2">Belongs to the MotA family.</text>
</comment>
<dbReference type="InterPro" id="IPR047055">
    <property type="entry name" value="MotA-like"/>
</dbReference>
<feature type="transmembrane region" description="Helical" evidence="8">
    <location>
        <begin position="27"/>
        <end position="51"/>
    </location>
</feature>
<keyword evidence="5 8" id="KW-0812">Transmembrane</keyword>
<sequence length="110" mass="12051">GFSPAFGMIGTLIGLVQMLNQLSDPSAIGPAMAVALLTTFYGVILSTLFFLPIGSKLKARTMTEVINMEIIFEGAIAILQNNNPLMVFERLSSFIPPKDRTISQREVYKL</sequence>
<feature type="non-terminal residue" evidence="10">
    <location>
        <position position="1"/>
    </location>
</feature>
<evidence type="ECO:0000256" key="2">
    <source>
        <dbReference type="ARBA" id="ARBA00008038"/>
    </source>
</evidence>
<evidence type="ECO:0000256" key="6">
    <source>
        <dbReference type="ARBA" id="ARBA00022989"/>
    </source>
</evidence>
<dbReference type="AlphaFoldDB" id="X0VIJ8"/>
<dbReference type="EMBL" id="BARS01035399">
    <property type="protein sequence ID" value="GAG18080.1"/>
    <property type="molecule type" value="Genomic_DNA"/>
</dbReference>
<dbReference type="PANTHER" id="PTHR30433:SF2">
    <property type="entry name" value="MOTILITY PROTEIN A"/>
    <property type="match status" value="1"/>
</dbReference>
<organism evidence="10">
    <name type="scientific">marine sediment metagenome</name>
    <dbReference type="NCBI Taxonomy" id="412755"/>
    <lineage>
        <taxon>unclassified sequences</taxon>
        <taxon>metagenomes</taxon>
        <taxon>ecological metagenomes</taxon>
    </lineage>
</organism>
<evidence type="ECO:0000259" key="9">
    <source>
        <dbReference type="Pfam" id="PF01618"/>
    </source>
</evidence>
<dbReference type="PANTHER" id="PTHR30433">
    <property type="entry name" value="CHEMOTAXIS PROTEIN MOTA"/>
    <property type="match status" value="1"/>
</dbReference>
<keyword evidence="6 8" id="KW-1133">Transmembrane helix</keyword>
<accession>X0VIJ8</accession>
<dbReference type="InterPro" id="IPR000540">
    <property type="entry name" value="Flag_MotA_CS"/>
</dbReference>
<keyword evidence="7 8" id="KW-0472">Membrane</keyword>
<dbReference type="Pfam" id="PF01618">
    <property type="entry name" value="MotA_ExbB"/>
    <property type="match status" value="1"/>
</dbReference>
<evidence type="ECO:0000256" key="3">
    <source>
        <dbReference type="ARBA" id="ARBA00022448"/>
    </source>
</evidence>
<evidence type="ECO:0000256" key="5">
    <source>
        <dbReference type="ARBA" id="ARBA00022692"/>
    </source>
</evidence>
<name>X0VIJ8_9ZZZZ</name>
<reference evidence="10" key="1">
    <citation type="journal article" date="2014" name="Front. Microbiol.">
        <title>High frequency of phylogenetically diverse reductive dehalogenase-homologous genes in deep subseafloor sedimentary metagenomes.</title>
        <authorList>
            <person name="Kawai M."/>
            <person name="Futagami T."/>
            <person name="Toyoda A."/>
            <person name="Takaki Y."/>
            <person name="Nishi S."/>
            <person name="Hori S."/>
            <person name="Arai W."/>
            <person name="Tsubouchi T."/>
            <person name="Morono Y."/>
            <person name="Uchiyama I."/>
            <person name="Ito T."/>
            <person name="Fujiyama A."/>
            <person name="Inagaki F."/>
            <person name="Takami H."/>
        </authorList>
    </citation>
    <scope>NUCLEOTIDE SEQUENCE</scope>
    <source>
        <strain evidence="10">Expedition CK06-06</strain>
    </source>
</reference>
<dbReference type="InterPro" id="IPR002898">
    <property type="entry name" value="MotA_ExbB_proton_chnl"/>
</dbReference>
<evidence type="ECO:0000256" key="4">
    <source>
        <dbReference type="ARBA" id="ARBA00022475"/>
    </source>
</evidence>
<keyword evidence="3" id="KW-0813">Transport</keyword>
<evidence type="ECO:0000256" key="8">
    <source>
        <dbReference type="SAM" id="Phobius"/>
    </source>
</evidence>
<keyword evidence="4" id="KW-1003">Cell membrane</keyword>
<dbReference type="GO" id="GO:0071978">
    <property type="term" value="P:bacterial-type flagellum-dependent swarming motility"/>
    <property type="evidence" value="ECO:0007669"/>
    <property type="project" value="InterPro"/>
</dbReference>
<protein>
    <recommendedName>
        <fullName evidence="9">MotA/TolQ/ExbB proton channel domain-containing protein</fullName>
    </recommendedName>
</protein>
<dbReference type="GO" id="GO:0006935">
    <property type="term" value="P:chemotaxis"/>
    <property type="evidence" value="ECO:0007669"/>
    <property type="project" value="InterPro"/>
</dbReference>
<feature type="domain" description="MotA/TolQ/ExbB proton channel" evidence="9">
    <location>
        <begin position="2"/>
        <end position="69"/>
    </location>
</feature>
<dbReference type="GO" id="GO:0005886">
    <property type="term" value="C:plasma membrane"/>
    <property type="evidence" value="ECO:0007669"/>
    <property type="project" value="UniProtKB-SubCell"/>
</dbReference>
<dbReference type="PROSITE" id="PS01307">
    <property type="entry name" value="MOTA"/>
    <property type="match status" value="1"/>
</dbReference>
<proteinExistence type="inferred from homology"/>
<gene>
    <name evidence="10" type="ORF">S01H1_54539</name>
</gene>
<evidence type="ECO:0000256" key="7">
    <source>
        <dbReference type="ARBA" id="ARBA00023136"/>
    </source>
</evidence>
<evidence type="ECO:0000256" key="1">
    <source>
        <dbReference type="ARBA" id="ARBA00004651"/>
    </source>
</evidence>
<comment type="subcellular location">
    <subcellularLocation>
        <location evidence="1">Cell membrane</location>
        <topology evidence="1">Multi-pass membrane protein</topology>
    </subcellularLocation>
</comment>